<evidence type="ECO:0000313" key="2">
    <source>
        <dbReference type="Proteomes" id="UP001153331"/>
    </source>
</evidence>
<dbReference type="EMBL" id="JAPHNI010000780">
    <property type="protein sequence ID" value="KAJ8108233.1"/>
    <property type="molecule type" value="Genomic_DNA"/>
</dbReference>
<evidence type="ECO:0000313" key="1">
    <source>
        <dbReference type="EMBL" id="KAJ8108233.1"/>
    </source>
</evidence>
<gene>
    <name evidence="1" type="ORF">OPT61_g8315</name>
</gene>
<comment type="caution">
    <text evidence="1">The sequence shown here is derived from an EMBL/GenBank/DDBJ whole genome shotgun (WGS) entry which is preliminary data.</text>
</comment>
<proteinExistence type="predicted"/>
<sequence length="463" mass="51706">MTSTTTNAQPAASSFLSTQASSPCCPSLAQLRGVPCVPYWENDANIISWADQVDMSEGQKRFSRRIQAMSGSAMTPESEVENVTNRINDIALDTTTSENFPDAIHRHPVTQKSIQSRGHVQAASGKSIRLGYGKGSTPPTEDETNNSTTSKTCVTGMSSLGWMDRFPKAVANPTFSKLPPLALELWKKVALALDKEGVLPKAASGWDEFNLSDGLQMPRWFGADNGGRSKNALREDRKRMSELHEASIEEFRQLNPESSWNYLVHGPMLAHALGDDPDFKVDYITSVRIAKRYMSEAHNSILQSKMIDFTIMSQGLSSQVKDFLKDHVPNDTINHVQRELGYDYYPFAVAIETKKDGGSIDQALAQLAVWVAAEFNRWREIVFGHPKKGVLKLPIPIIVVIGSMWYLYVATDDPKNIQLNRLGLMGDTTQLVDLYQILAVLRILLKWLKKKWLPAFRTEILSM</sequence>
<keyword evidence="2" id="KW-1185">Reference proteome</keyword>
<organism evidence="1 2">
    <name type="scientific">Boeremia exigua</name>
    <dbReference type="NCBI Taxonomy" id="749465"/>
    <lineage>
        <taxon>Eukaryota</taxon>
        <taxon>Fungi</taxon>
        <taxon>Dikarya</taxon>
        <taxon>Ascomycota</taxon>
        <taxon>Pezizomycotina</taxon>
        <taxon>Dothideomycetes</taxon>
        <taxon>Pleosporomycetidae</taxon>
        <taxon>Pleosporales</taxon>
        <taxon>Pleosporineae</taxon>
        <taxon>Didymellaceae</taxon>
        <taxon>Boeremia</taxon>
    </lineage>
</organism>
<dbReference type="Proteomes" id="UP001153331">
    <property type="component" value="Unassembled WGS sequence"/>
</dbReference>
<reference evidence="1" key="1">
    <citation type="submission" date="2022-11" db="EMBL/GenBank/DDBJ databases">
        <title>Genome Sequence of Boeremia exigua.</title>
        <authorList>
            <person name="Buettner E."/>
        </authorList>
    </citation>
    <scope>NUCLEOTIDE SEQUENCE</scope>
    <source>
        <strain evidence="1">CU02</strain>
    </source>
</reference>
<name>A0ACC2HZK8_9PLEO</name>
<protein>
    <submittedName>
        <fullName evidence="1">Uncharacterized protein</fullName>
    </submittedName>
</protein>
<accession>A0ACC2HZK8</accession>